<protein>
    <submittedName>
        <fullName evidence="1">Uncharacterized protein</fullName>
    </submittedName>
</protein>
<proteinExistence type="predicted"/>
<gene>
    <name evidence="1" type="ORF">CPAG_05019</name>
</gene>
<evidence type="ECO:0000313" key="2">
    <source>
        <dbReference type="Proteomes" id="UP000054567"/>
    </source>
</evidence>
<name>A0A0J6FH78_COCPO</name>
<reference evidence="2" key="2">
    <citation type="journal article" date="2009" name="Genome Res.">
        <title>Comparative genomic analyses of the human fungal pathogens Coccidioides and their relatives.</title>
        <authorList>
            <person name="Sharpton T.J."/>
            <person name="Stajich J.E."/>
            <person name="Rounsley S.D."/>
            <person name="Gardner M.J."/>
            <person name="Wortman J.R."/>
            <person name="Jordar V.S."/>
            <person name="Maiti R."/>
            <person name="Kodira C.D."/>
            <person name="Neafsey D.E."/>
            <person name="Zeng Q."/>
            <person name="Hung C.-Y."/>
            <person name="McMahan C."/>
            <person name="Muszewska A."/>
            <person name="Grynberg M."/>
            <person name="Mandel M.A."/>
            <person name="Kellner E.M."/>
            <person name="Barker B.M."/>
            <person name="Galgiani J.N."/>
            <person name="Orbach M.J."/>
            <person name="Kirkland T.N."/>
            <person name="Cole G.T."/>
            <person name="Henn M.R."/>
            <person name="Birren B.W."/>
            <person name="Taylor J.W."/>
        </authorList>
    </citation>
    <scope>NUCLEOTIDE SEQUENCE [LARGE SCALE GENOMIC DNA]</scope>
    <source>
        <strain evidence="2">RMSCC 3488</strain>
    </source>
</reference>
<reference evidence="2" key="3">
    <citation type="journal article" date="2010" name="Genome Res.">
        <title>Population genomic sequencing of Coccidioides fungi reveals recent hybridization and transposon control.</title>
        <authorList>
            <person name="Neafsey D.E."/>
            <person name="Barker B.M."/>
            <person name="Sharpton T.J."/>
            <person name="Stajich J.E."/>
            <person name="Park D.J."/>
            <person name="Whiston E."/>
            <person name="Hung C.-Y."/>
            <person name="McMahan C."/>
            <person name="White J."/>
            <person name="Sykes S."/>
            <person name="Heiman D."/>
            <person name="Young S."/>
            <person name="Zeng Q."/>
            <person name="Abouelleil A."/>
            <person name="Aftuck L."/>
            <person name="Bessette D."/>
            <person name="Brown A."/>
            <person name="FitzGerald M."/>
            <person name="Lui A."/>
            <person name="Macdonald J.P."/>
            <person name="Priest M."/>
            <person name="Orbach M.J."/>
            <person name="Galgiani J.N."/>
            <person name="Kirkland T.N."/>
            <person name="Cole G.T."/>
            <person name="Birren B.W."/>
            <person name="Henn M.R."/>
            <person name="Taylor J.W."/>
            <person name="Rounsley S.D."/>
        </authorList>
    </citation>
    <scope>NUCLEOTIDE SEQUENCE [LARGE SCALE GENOMIC DNA]</scope>
    <source>
        <strain evidence="2">RMSCC 3488</strain>
    </source>
</reference>
<organism evidence="1 2">
    <name type="scientific">Coccidioides posadasii RMSCC 3488</name>
    <dbReference type="NCBI Taxonomy" id="454284"/>
    <lineage>
        <taxon>Eukaryota</taxon>
        <taxon>Fungi</taxon>
        <taxon>Dikarya</taxon>
        <taxon>Ascomycota</taxon>
        <taxon>Pezizomycotina</taxon>
        <taxon>Eurotiomycetes</taxon>
        <taxon>Eurotiomycetidae</taxon>
        <taxon>Onygenales</taxon>
        <taxon>Onygenaceae</taxon>
        <taxon>Coccidioides</taxon>
    </lineage>
</organism>
<reference evidence="1 2" key="1">
    <citation type="submission" date="2007-06" db="EMBL/GenBank/DDBJ databases">
        <title>The Genome Sequence of Coccidioides posadasii RMSCC_3488.</title>
        <authorList>
            <consortium name="Coccidioides Genome Resources Consortium"/>
            <consortium name="The Broad Institute Genome Sequencing Platform"/>
            <person name="Henn M.R."/>
            <person name="Sykes S."/>
            <person name="Young S."/>
            <person name="Jaffe D."/>
            <person name="Berlin A."/>
            <person name="Alvarez P."/>
            <person name="Butler J."/>
            <person name="Gnerre S."/>
            <person name="Grabherr M."/>
            <person name="Mauceli E."/>
            <person name="Brockman W."/>
            <person name="Kodira C."/>
            <person name="Alvarado L."/>
            <person name="Zeng Q."/>
            <person name="Crawford M."/>
            <person name="Antoine C."/>
            <person name="Devon K."/>
            <person name="Galgiani J."/>
            <person name="Orsborn K."/>
            <person name="Lewis M.L."/>
            <person name="Nusbaum C."/>
            <person name="Galagan J."/>
            <person name="Birren B."/>
        </authorList>
    </citation>
    <scope>NUCLEOTIDE SEQUENCE [LARGE SCALE GENOMIC DNA]</scope>
    <source>
        <strain evidence="1 2">RMSCC 3488</strain>
    </source>
</reference>
<dbReference type="AlphaFoldDB" id="A0A0J6FH78"/>
<evidence type="ECO:0000313" key="1">
    <source>
        <dbReference type="EMBL" id="KMM68695.1"/>
    </source>
</evidence>
<dbReference type="Proteomes" id="UP000054567">
    <property type="component" value="Unassembled WGS sequence"/>
</dbReference>
<sequence>MTAKDVFVSTDYDEELLPLALVQGARNPEERGGGLLGHSDEPLSPWYFRYRQKRCNGNQLQPKRCGYPWNSVKGLTASEICQKSIQMERAPDETPCAEGFRAGPLMSTVVTDPREIPGSWTNVAALDRGQSSPPARRDCQPVLAILESCQILVGGGSWKLGKTTLIGGMRMFRLTTWHEPSGWTPSLGKDPEALPSAHAFELV</sequence>
<dbReference type="EMBL" id="DS268111">
    <property type="protein sequence ID" value="KMM68695.1"/>
    <property type="molecule type" value="Genomic_DNA"/>
</dbReference>
<accession>A0A0J6FH78</accession>
<dbReference type="VEuPathDB" id="FungiDB:CPAG_05019"/>